<sequence>MSTNALDALIGLLEDVLYGEIDLDEGVCGVYDHVEELIKTRSFRHTTGQPNYDSDLHAFDVEISCSIQDLVRGPPILPSLIPWELQNFRTNMMNAIRNLINAPLLAHMVTIQNTESHEKESKDDSSVELYVGDNMDSGPELINADDEGSGDNMDSGPKHINADDEGSNVMGKNKEFALLEGVDKVANEDCVHTDNSISLDTIALFDIAGIIKSEHLISKKIVRCMFGLLFYFCHYTSSEKLLKDWSTNVRLFWFSTFSHVQKLEWEPPP</sequence>
<gene>
    <name evidence="2" type="ORF">CCAM_LOCUS7455</name>
</gene>
<evidence type="ECO:0000256" key="1">
    <source>
        <dbReference type="SAM" id="MobiDB-lite"/>
    </source>
</evidence>
<protein>
    <submittedName>
        <fullName evidence="2">Uncharacterized protein</fullName>
    </submittedName>
</protein>
<dbReference type="Proteomes" id="UP000595140">
    <property type="component" value="Unassembled WGS sequence"/>
</dbReference>
<keyword evidence="3" id="KW-1185">Reference proteome</keyword>
<dbReference type="AlphaFoldDB" id="A0A484KR81"/>
<organism evidence="2 3">
    <name type="scientific">Cuscuta campestris</name>
    <dbReference type="NCBI Taxonomy" id="132261"/>
    <lineage>
        <taxon>Eukaryota</taxon>
        <taxon>Viridiplantae</taxon>
        <taxon>Streptophyta</taxon>
        <taxon>Embryophyta</taxon>
        <taxon>Tracheophyta</taxon>
        <taxon>Spermatophyta</taxon>
        <taxon>Magnoliopsida</taxon>
        <taxon>eudicotyledons</taxon>
        <taxon>Gunneridae</taxon>
        <taxon>Pentapetalae</taxon>
        <taxon>asterids</taxon>
        <taxon>lamiids</taxon>
        <taxon>Solanales</taxon>
        <taxon>Convolvulaceae</taxon>
        <taxon>Cuscuteae</taxon>
        <taxon>Cuscuta</taxon>
        <taxon>Cuscuta subgen. Grammica</taxon>
        <taxon>Cuscuta sect. Cleistogrammica</taxon>
    </lineage>
</organism>
<evidence type="ECO:0000313" key="2">
    <source>
        <dbReference type="EMBL" id="VFQ65679.1"/>
    </source>
</evidence>
<proteinExistence type="predicted"/>
<name>A0A484KR81_9ASTE</name>
<reference evidence="2 3" key="1">
    <citation type="submission" date="2018-04" db="EMBL/GenBank/DDBJ databases">
        <authorList>
            <person name="Vogel A."/>
        </authorList>
    </citation>
    <scope>NUCLEOTIDE SEQUENCE [LARGE SCALE GENOMIC DNA]</scope>
</reference>
<evidence type="ECO:0000313" key="3">
    <source>
        <dbReference type="Proteomes" id="UP000595140"/>
    </source>
</evidence>
<dbReference type="EMBL" id="OOIL02000484">
    <property type="protein sequence ID" value="VFQ65679.1"/>
    <property type="molecule type" value="Genomic_DNA"/>
</dbReference>
<feature type="region of interest" description="Disordered" evidence="1">
    <location>
        <begin position="144"/>
        <end position="166"/>
    </location>
</feature>
<accession>A0A484KR81</accession>